<evidence type="ECO:0008006" key="12">
    <source>
        <dbReference type="Google" id="ProtNLM"/>
    </source>
</evidence>
<feature type="signal peptide" evidence="9">
    <location>
        <begin position="1"/>
        <end position="20"/>
    </location>
</feature>
<dbReference type="GO" id="GO:1990281">
    <property type="term" value="C:efflux pump complex"/>
    <property type="evidence" value="ECO:0007669"/>
    <property type="project" value="TreeGrafter"/>
</dbReference>
<evidence type="ECO:0000256" key="1">
    <source>
        <dbReference type="ARBA" id="ARBA00004442"/>
    </source>
</evidence>
<dbReference type="Proteomes" id="UP000260665">
    <property type="component" value="Unassembled WGS sequence"/>
</dbReference>
<keyword evidence="3" id="KW-0813">Transport</keyword>
<dbReference type="AlphaFoldDB" id="A0A3E1RFY1"/>
<comment type="similarity">
    <text evidence="2">Belongs to the outer membrane factor (OMF) (TC 1.B.17) family.</text>
</comment>
<dbReference type="RefSeq" id="WP_117175272.1">
    <property type="nucleotide sequence ID" value="NZ_QFZK01000003.1"/>
</dbReference>
<keyword evidence="6" id="KW-0472">Membrane</keyword>
<evidence type="ECO:0000256" key="4">
    <source>
        <dbReference type="ARBA" id="ARBA00022452"/>
    </source>
</evidence>
<comment type="caution">
    <text evidence="10">The sequence shown here is derived from an EMBL/GenBank/DDBJ whole genome shotgun (WGS) entry which is preliminary data.</text>
</comment>
<evidence type="ECO:0000256" key="8">
    <source>
        <dbReference type="SAM" id="MobiDB-lite"/>
    </source>
</evidence>
<organism evidence="10 11">
    <name type="scientific">Rhodoferax lacus</name>
    <dbReference type="NCBI Taxonomy" id="2184758"/>
    <lineage>
        <taxon>Bacteria</taxon>
        <taxon>Pseudomonadati</taxon>
        <taxon>Pseudomonadota</taxon>
        <taxon>Betaproteobacteria</taxon>
        <taxon>Burkholderiales</taxon>
        <taxon>Comamonadaceae</taxon>
        <taxon>Rhodoferax</taxon>
    </lineage>
</organism>
<keyword evidence="9" id="KW-0732">Signal</keyword>
<evidence type="ECO:0000256" key="7">
    <source>
        <dbReference type="ARBA" id="ARBA00023237"/>
    </source>
</evidence>
<dbReference type="InterPro" id="IPR051906">
    <property type="entry name" value="TolC-like"/>
</dbReference>
<dbReference type="OrthoDB" id="9770517at2"/>
<proteinExistence type="inferred from homology"/>
<comment type="subcellular location">
    <subcellularLocation>
        <location evidence="1">Cell outer membrane</location>
    </subcellularLocation>
</comment>
<evidence type="ECO:0000256" key="3">
    <source>
        <dbReference type="ARBA" id="ARBA00022448"/>
    </source>
</evidence>
<evidence type="ECO:0000256" key="2">
    <source>
        <dbReference type="ARBA" id="ARBA00007613"/>
    </source>
</evidence>
<reference evidence="10 11" key="1">
    <citation type="submission" date="2018-05" db="EMBL/GenBank/DDBJ databases">
        <title>Rhodoferax soyangensis sp.nov., isolated from an oligotrophic freshwater lake.</title>
        <authorList>
            <person name="Park M."/>
        </authorList>
    </citation>
    <scope>NUCLEOTIDE SEQUENCE [LARGE SCALE GENOMIC DNA]</scope>
    <source>
        <strain evidence="10 11">IMCC26218</strain>
    </source>
</reference>
<keyword evidence="4" id="KW-1134">Transmembrane beta strand</keyword>
<accession>A0A3E1RFY1</accession>
<name>A0A3E1RFY1_9BURK</name>
<dbReference type="GO" id="GO:0015562">
    <property type="term" value="F:efflux transmembrane transporter activity"/>
    <property type="evidence" value="ECO:0007669"/>
    <property type="project" value="InterPro"/>
</dbReference>
<protein>
    <recommendedName>
        <fullName evidence="12">TolC family protein</fullName>
    </recommendedName>
</protein>
<dbReference type="SUPFAM" id="SSF56954">
    <property type="entry name" value="Outer membrane efflux proteins (OEP)"/>
    <property type="match status" value="1"/>
</dbReference>
<evidence type="ECO:0000313" key="10">
    <source>
        <dbReference type="EMBL" id="RFO97520.1"/>
    </source>
</evidence>
<sequence length="594" mass="62674">MRLNRLLGIGILLGSSTAFTAEPPPGTASEPLLSRPNKTLTAAAAAAAAASQAAGAAATAAAAAAAAASAAVDAVNAVMGNTRRVAPISAEADAAAMAATAADQAAETAAMDTGKNNNDEARRFTVPSERSLIGIAGAFEVQVFTRSHATYVTGLSSMEGVGAEPATMTDAIDLAQAVKASLGFNRDVLAAGAKLDQAVAQTGQAKAFLLPSLVLNLKSGQERSEPGVLTDPATGKVVPVSDHNRSDSSLTLKQPLYDGPSFGDWKRRQVIERSRMASQSASVGDAYLSTVNAYLSLSSSRILSDMAQDYQVQLDELFKYVDKRAAAGVSSNSDKERVRARSLNAQSARLEQESAHAAAGVEFVRLVNVVPGSLRLPEPEDVGLSVVPASLDTAITQALQSNPDIAAADAEVRAAQLDLDAASKRFLPRLDLEYSANESVHAGGAAGSQKDQRLMLSLNWALFSGYGDRRFNDEKAARYNELKYKLDDQRRKVLQTLTSQYAQLGVTRKRIASGYLELQSTASAARAVSNRMLSGNQSLLDVLDVFDRYYQVRVRLVNLHVLEISSLAQIARLLQGSPNREAGWDTAAPVASLN</sequence>
<keyword evidence="11" id="KW-1185">Reference proteome</keyword>
<evidence type="ECO:0000256" key="5">
    <source>
        <dbReference type="ARBA" id="ARBA00022692"/>
    </source>
</evidence>
<feature type="chain" id="PRO_5017816936" description="TolC family protein" evidence="9">
    <location>
        <begin position="21"/>
        <end position="594"/>
    </location>
</feature>
<dbReference type="PANTHER" id="PTHR30026:SF20">
    <property type="entry name" value="OUTER MEMBRANE PROTEIN TOLC"/>
    <property type="match status" value="1"/>
</dbReference>
<keyword evidence="7" id="KW-0998">Cell outer membrane</keyword>
<gene>
    <name evidence="10" type="ORF">DIC66_06505</name>
</gene>
<keyword evidence="5" id="KW-0812">Transmembrane</keyword>
<feature type="region of interest" description="Disordered" evidence="8">
    <location>
        <begin position="224"/>
        <end position="249"/>
    </location>
</feature>
<dbReference type="PANTHER" id="PTHR30026">
    <property type="entry name" value="OUTER MEMBRANE PROTEIN TOLC"/>
    <property type="match status" value="1"/>
</dbReference>
<evidence type="ECO:0000256" key="9">
    <source>
        <dbReference type="SAM" id="SignalP"/>
    </source>
</evidence>
<dbReference type="EMBL" id="QFZK01000003">
    <property type="protein sequence ID" value="RFO97520.1"/>
    <property type="molecule type" value="Genomic_DNA"/>
</dbReference>
<dbReference type="Pfam" id="PF02321">
    <property type="entry name" value="OEP"/>
    <property type="match status" value="2"/>
</dbReference>
<dbReference type="Gene3D" id="1.20.1600.10">
    <property type="entry name" value="Outer membrane efflux proteins (OEP)"/>
    <property type="match status" value="1"/>
</dbReference>
<evidence type="ECO:0000313" key="11">
    <source>
        <dbReference type="Proteomes" id="UP000260665"/>
    </source>
</evidence>
<evidence type="ECO:0000256" key="6">
    <source>
        <dbReference type="ARBA" id="ARBA00023136"/>
    </source>
</evidence>
<dbReference type="GO" id="GO:0015288">
    <property type="term" value="F:porin activity"/>
    <property type="evidence" value="ECO:0007669"/>
    <property type="project" value="TreeGrafter"/>
</dbReference>
<dbReference type="GO" id="GO:0009279">
    <property type="term" value="C:cell outer membrane"/>
    <property type="evidence" value="ECO:0007669"/>
    <property type="project" value="UniProtKB-SubCell"/>
</dbReference>
<dbReference type="InterPro" id="IPR003423">
    <property type="entry name" value="OMP_efflux"/>
</dbReference>